<dbReference type="GO" id="GO:0004619">
    <property type="term" value="F:phosphoglycerate mutase activity"/>
    <property type="evidence" value="ECO:0007669"/>
    <property type="project" value="UniProtKB-EC"/>
</dbReference>
<name>A0A840YQF5_9SPHN</name>
<keyword evidence="1" id="KW-0413">Isomerase</keyword>
<dbReference type="SUPFAM" id="SSF53254">
    <property type="entry name" value="Phosphoglycerate mutase-like"/>
    <property type="match status" value="1"/>
</dbReference>
<dbReference type="Proteomes" id="UP000527143">
    <property type="component" value="Unassembled WGS sequence"/>
</dbReference>
<dbReference type="EC" id="5.4.2.12" evidence="1"/>
<sequence length="198" mass="21132">MTATILLIRHASHAHLGKILSGRLAGIGLSPAGMGEAERLADHLRLHELAALVSSPVQRARETADAVAQGRGLDVEIAESLDEIDFGAWTGRAFESLADDPDWHRWNTNRAIASAPGGESMAAAQRRVIAFLQAIAERHAGESVAVVSHCDIIRAALAHVLGLSLDAVHRFDVDPASVSRIAMGDWGARVMSINEVCR</sequence>
<dbReference type="InterPro" id="IPR050275">
    <property type="entry name" value="PGM_Phosphatase"/>
</dbReference>
<organism evidence="1 2">
    <name type="scientific">Sphingomonas xinjiangensis</name>
    <dbReference type="NCBI Taxonomy" id="643568"/>
    <lineage>
        <taxon>Bacteria</taxon>
        <taxon>Pseudomonadati</taxon>
        <taxon>Pseudomonadota</taxon>
        <taxon>Alphaproteobacteria</taxon>
        <taxon>Sphingomonadales</taxon>
        <taxon>Sphingomonadaceae</taxon>
        <taxon>Sphingomonas</taxon>
    </lineage>
</organism>
<proteinExistence type="predicted"/>
<comment type="caution">
    <text evidence="1">The sequence shown here is derived from an EMBL/GenBank/DDBJ whole genome shotgun (WGS) entry which is preliminary data.</text>
</comment>
<dbReference type="Pfam" id="PF00300">
    <property type="entry name" value="His_Phos_1"/>
    <property type="match status" value="1"/>
</dbReference>
<dbReference type="GO" id="GO:0016791">
    <property type="term" value="F:phosphatase activity"/>
    <property type="evidence" value="ECO:0007669"/>
    <property type="project" value="TreeGrafter"/>
</dbReference>
<dbReference type="GO" id="GO:0005737">
    <property type="term" value="C:cytoplasm"/>
    <property type="evidence" value="ECO:0007669"/>
    <property type="project" value="TreeGrafter"/>
</dbReference>
<dbReference type="CDD" id="cd07067">
    <property type="entry name" value="HP_PGM_like"/>
    <property type="match status" value="1"/>
</dbReference>
<gene>
    <name evidence="1" type="ORF">FHT02_001644</name>
</gene>
<dbReference type="Gene3D" id="3.40.50.1240">
    <property type="entry name" value="Phosphoglycerate mutase-like"/>
    <property type="match status" value="1"/>
</dbReference>
<dbReference type="AlphaFoldDB" id="A0A840YQF5"/>
<dbReference type="PANTHER" id="PTHR48100:SF1">
    <property type="entry name" value="HISTIDINE PHOSPHATASE FAMILY PROTEIN-RELATED"/>
    <property type="match status" value="1"/>
</dbReference>
<dbReference type="SMART" id="SM00855">
    <property type="entry name" value="PGAM"/>
    <property type="match status" value="1"/>
</dbReference>
<reference evidence="1 2" key="1">
    <citation type="submission" date="2020-08" db="EMBL/GenBank/DDBJ databases">
        <title>Genomic Encyclopedia of Type Strains, Phase IV (KMG-IV): sequencing the most valuable type-strain genomes for metagenomic binning, comparative biology and taxonomic classification.</title>
        <authorList>
            <person name="Goeker M."/>
        </authorList>
    </citation>
    <scope>NUCLEOTIDE SEQUENCE [LARGE SCALE GENOMIC DNA]</scope>
    <source>
        <strain evidence="1 2">DSM 26736</strain>
    </source>
</reference>
<dbReference type="InterPro" id="IPR013078">
    <property type="entry name" value="His_Pase_superF_clade-1"/>
</dbReference>
<keyword evidence="2" id="KW-1185">Reference proteome</keyword>
<evidence type="ECO:0000313" key="1">
    <source>
        <dbReference type="EMBL" id="MBB5710413.1"/>
    </source>
</evidence>
<accession>A0A840YQF5</accession>
<protein>
    <submittedName>
        <fullName evidence="1">Putative phosphoglycerate mutase</fullName>
        <ecNumber evidence="1">5.4.2.12</ecNumber>
    </submittedName>
</protein>
<dbReference type="InterPro" id="IPR029033">
    <property type="entry name" value="His_PPase_superfam"/>
</dbReference>
<dbReference type="PIRSF" id="PIRSF000709">
    <property type="entry name" value="6PFK_2-Ptase"/>
    <property type="match status" value="1"/>
</dbReference>
<dbReference type="PANTHER" id="PTHR48100">
    <property type="entry name" value="BROAD-SPECIFICITY PHOSPHATASE YOR283W-RELATED"/>
    <property type="match status" value="1"/>
</dbReference>
<dbReference type="RefSeq" id="WP_184086367.1">
    <property type="nucleotide sequence ID" value="NZ_JACIJF010000004.1"/>
</dbReference>
<evidence type="ECO:0000313" key="2">
    <source>
        <dbReference type="Proteomes" id="UP000527143"/>
    </source>
</evidence>
<dbReference type="EMBL" id="JACIJF010000004">
    <property type="protein sequence ID" value="MBB5710413.1"/>
    <property type="molecule type" value="Genomic_DNA"/>
</dbReference>